<organism evidence="3 4">
    <name type="scientific">Acinetobacter chengduensis</name>
    <dbReference type="NCBI Taxonomy" id="2420890"/>
    <lineage>
        <taxon>Bacteria</taxon>
        <taxon>Pseudomonadati</taxon>
        <taxon>Pseudomonadota</taxon>
        <taxon>Gammaproteobacteria</taxon>
        <taxon>Moraxellales</taxon>
        <taxon>Moraxellaceae</taxon>
        <taxon>Acinetobacter</taxon>
    </lineage>
</organism>
<evidence type="ECO:0000313" key="3">
    <source>
        <dbReference type="EMBL" id="RLL22798.1"/>
    </source>
</evidence>
<evidence type="ECO:0000256" key="2">
    <source>
        <dbReference type="SAM" id="SignalP"/>
    </source>
</evidence>
<evidence type="ECO:0000313" key="4">
    <source>
        <dbReference type="Proteomes" id="UP000280271"/>
    </source>
</evidence>
<evidence type="ECO:0008006" key="5">
    <source>
        <dbReference type="Google" id="ProtNLM"/>
    </source>
</evidence>
<dbReference type="Proteomes" id="UP000280271">
    <property type="component" value="Unassembled WGS sequence"/>
</dbReference>
<protein>
    <recommendedName>
        <fullName evidence="5">Lipoprotein</fullName>
    </recommendedName>
</protein>
<feature type="signal peptide" evidence="2">
    <location>
        <begin position="1"/>
        <end position="22"/>
    </location>
</feature>
<gene>
    <name evidence="3" type="ORF">D9K81_06265</name>
</gene>
<dbReference type="RefSeq" id="WP_120374434.1">
    <property type="nucleotide sequence ID" value="NZ_RCHC01000005.1"/>
</dbReference>
<keyword evidence="4" id="KW-1185">Reference proteome</keyword>
<dbReference type="EMBL" id="RCHC01000005">
    <property type="protein sequence ID" value="RLL22798.1"/>
    <property type="molecule type" value="Genomic_DNA"/>
</dbReference>
<accession>A0ABX9TXC3</accession>
<name>A0ABX9TXC3_9GAMM</name>
<comment type="caution">
    <text evidence="3">The sequence shown here is derived from an EMBL/GenBank/DDBJ whole genome shotgun (WGS) entry which is preliminary data.</text>
</comment>
<dbReference type="PROSITE" id="PS51257">
    <property type="entry name" value="PROKAR_LIPOPROTEIN"/>
    <property type="match status" value="1"/>
</dbReference>
<proteinExistence type="predicted"/>
<feature type="compositionally biased region" description="Polar residues" evidence="1">
    <location>
        <begin position="34"/>
        <end position="47"/>
    </location>
</feature>
<evidence type="ECO:0000256" key="1">
    <source>
        <dbReference type="SAM" id="MobiDB-lite"/>
    </source>
</evidence>
<feature type="region of interest" description="Disordered" evidence="1">
    <location>
        <begin position="21"/>
        <end position="47"/>
    </location>
</feature>
<sequence>MTTKLKCLSLCILLMGVGACSSKDQPKSDPAVEGQTTESSEALQNITETPTVIVPKAQISPDQSWDKIDSDVRRSNLIYFYPEKMNVLNYKEPSKLANDLYFPENHEFIKKQLHLDKLQLLVIGMQGHNLDNDMLVDLSNDEYFKYANNLAINYIRALQVPKVEPKQEFEKTQDYEERVKQAQQNSLNNVIDYDTELLERALNYIAPDITSIGSEGAYQYDADKELMTINFEQKSRYFSSVVKSELIIKVAPDLAKTLADNFGQLKVGYVFTPKNNTLNLDGIFFYLIRYGNPDRKNNTSRLYLSPIIKPNTFKQKSAVNVFWKNNDAVEEVDTVPFKDVLTSPIWKFKFGLENYLSPESLLQKYVKPEIPKEPNELQYLEDG</sequence>
<keyword evidence="2" id="KW-0732">Signal</keyword>
<reference evidence="3 4" key="1">
    <citation type="submission" date="2018-09" db="EMBL/GenBank/DDBJ databases">
        <title>The draft genome of Acinetobacter sp. strains.</title>
        <authorList>
            <person name="Qin J."/>
            <person name="Feng Y."/>
            <person name="Zong Z."/>
        </authorList>
    </citation>
    <scope>NUCLEOTIDE SEQUENCE [LARGE SCALE GENOMIC DNA]</scope>
    <source>
        <strain evidence="3 4">WCHAc060005</strain>
    </source>
</reference>
<feature type="chain" id="PRO_5045424124" description="Lipoprotein" evidence="2">
    <location>
        <begin position="23"/>
        <end position="383"/>
    </location>
</feature>